<dbReference type="GO" id="GO:0008270">
    <property type="term" value="F:zinc ion binding"/>
    <property type="evidence" value="ECO:0007669"/>
    <property type="project" value="UniProtKB-KW"/>
</dbReference>
<keyword evidence="8 15" id="KW-0863">Zinc-finger</keyword>
<keyword evidence="3" id="KW-0963">Cytoplasm</keyword>
<dbReference type="InterPro" id="IPR046341">
    <property type="entry name" value="SET_dom_sf"/>
</dbReference>
<reference evidence="19" key="3">
    <citation type="submission" date="2025-09" db="UniProtKB">
        <authorList>
            <consortium name="Ensembl"/>
        </authorList>
    </citation>
    <scope>IDENTIFICATION</scope>
</reference>
<proteinExistence type="predicted"/>
<feature type="compositionally biased region" description="Basic and acidic residues" evidence="16">
    <location>
        <begin position="263"/>
        <end position="275"/>
    </location>
</feature>
<comment type="function">
    <text evidence="12">Protein-lysine N-methyltransferase. Monomethylates PRMT5, modulating its transcriptional activity. May also act as a histone methyltransferase. Plays a critical role in cardiac development. Acts as a key epigenetic regulator of gene expression during cardiac development via its dual activities as a methyltransferase and negative regulator of HDAC1.</text>
</comment>
<evidence type="ECO:0000256" key="15">
    <source>
        <dbReference type="PROSITE-ProRule" id="PRU00134"/>
    </source>
</evidence>
<dbReference type="SUPFAM" id="SSF48452">
    <property type="entry name" value="TPR-like"/>
    <property type="match status" value="1"/>
</dbReference>
<dbReference type="FunCoup" id="A0A7N4P5R5">
    <property type="interactions" value="2594"/>
</dbReference>
<dbReference type="PANTHER" id="PTHR46165:SF2">
    <property type="entry name" value="SET AND MYND DOMAIN-CONTAINING PROTEIN 4"/>
    <property type="match status" value="1"/>
</dbReference>
<dbReference type="InterPro" id="IPR044421">
    <property type="entry name" value="SMYD4_SET"/>
</dbReference>
<evidence type="ECO:0000256" key="11">
    <source>
        <dbReference type="ARBA" id="ARBA00048985"/>
    </source>
</evidence>
<dbReference type="PROSITE" id="PS50280">
    <property type="entry name" value="SET"/>
    <property type="match status" value="1"/>
</dbReference>
<evidence type="ECO:0000259" key="17">
    <source>
        <dbReference type="PROSITE" id="PS50280"/>
    </source>
</evidence>
<reference evidence="19" key="2">
    <citation type="submission" date="2025-08" db="UniProtKB">
        <authorList>
            <consortium name="Ensembl"/>
        </authorList>
    </citation>
    <scope>IDENTIFICATION</scope>
</reference>
<keyword evidence="5" id="KW-0808">Transferase</keyword>
<sequence length="850" mass="92708">MAAHSRVLAKKTPRIEWAPRARAARRGGRAQITKPDVALPLTLQVCGIMDLPVEEWRAHVHRRWRQLPSSAQAALRTSALREVLRHCSSLLQPEDEGFLQRLAEGFSVEKDPDACLLYKEEGNKAFLRKAYQAAAGLYSKGASHARPNTQEMALCFANRSAAFFHLAQYETCLEDIGRAQRHGYPERLRPKLMLRKAECLVALGRQQEAALAVRDLEQSGAAQQASTGAPDLQALQRRLSHLKARVREDTGPGEAPPLSVSHASEEVGPRAKNERIPGTSLSVSLRSDPSRGRYLIATEDVFPGELLVKEEAFVSVLNPGETAGLRRGLEAQRDGRATPGDCHCHRCLKPIVATVPCEGCSYAKYCSQQCLQVAWERYHRVECPLGGTLLTLGVFCHVALRTVLLAGFEAVSNLIKTVQGTVSSEAASVPDGQPPGQKLNTRPNLAESSPHGGASGVPIPGCDRDGSYQSSYYAVFHLLPHTKKHSPEHKFLCGLSIVALCRKLGEADWPPRAQGPSAQEAALTTERTPEPSVWAEAMLRHVLQLHCNAQGVTALQEAGSEGDLVTECQQVRLATGLFPAISLMNHSCRPNTSLSFRGSVGSVHASQLIARGQEILHCYGPHEGRMDAATRQQKLRSQYFFDCRCQACQEEEVHGAGVTPKQGGFRCPTCRAALQGLDPLGCSSGSCRAQVSRAHLLGQLGDLQQRVEMAGELLRGDRTARAVQLLLACRREAEDFLTSEHVLMGEIEDRLAQAYASLGDWPKSAAHLQNSLQVVKAQHGPASVEMGHELFKLAQVLFNGFAVTEAVSVIEKAEKVLSLHYGPENEQVQELQQMKACLRELPSHPGEPTA</sequence>
<dbReference type="SUPFAM" id="SSF144232">
    <property type="entry name" value="HIT/MYND zinc finger-like"/>
    <property type="match status" value="1"/>
</dbReference>
<evidence type="ECO:0000256" key="12">
    <source>
        <dbReference type="ARBA" id="ARBA00093423"/>
    </source>
</evidence>
<comment type="catalytic activity">
    <reaction evidence="11">
        <text>L-lysyl-[protein] + S-adenosyl-L-methionine = N(6)-methyl-L-lysyl-[protein] + S-adenosyl-L-homocysteine + H(+)</text>
        <dbReference type="Rhea" id="RHEA:51736"/>
        <dbReference type="Rhea" id="RHEA-COMP:9752"/>
        <dbReference type="Rhea" id="RHEA-COMP:13053"/>
        <dbReference type="ChEBI" id="CHEBI:15378"/>
        <dbReference type="ChEBI" id="CHEBI:29969"/>
        <dbReference type="ChEBI" id="CHEBI:57856"/>
        <dbReference type="ChEBI" id="CHEBI:59789"/>
        <dbReference type="ChEBI" id="CHEBI:61929"/>
    </reaction>
</comment>
<protein>
    <recommendedName>
        <fullName evidence="13">Protein-lysine N-methyltransferase SMYD4</fullName>
    </recommendedName>
    <alternativeName>
        <fullName evidence="14">SET and MYND domain-containing protein 4</fullName>
    </alternativeName>
</protein>
<feature type="domain" description="SET" evidence="17">
    <location>
        <begin position="281"/>
        <end position="620"/>
    </location>
</feature>
<dbReference type="GO" id="GO:0032259">
    <property type="term" value="P:methylation"/>
    <property type="evidence" value="ECO:0007669"/>
    <property type="project" value="UniProtKB-KW"/>
</dbReference>
<name>A0A7N4P5R5_SARHA</name>
<evidence type="ECO:0000256" key="16">
    <source>
        <dbReference type="SAM" id="MobiDB-lite"/>
    </source>
</evidence>
<feature type="region of interest" description="Disordered" evidence="16">
    <location>
        <begin position="246"/>
        <end position="284"/>
    </location>
</feature>
<dbReference type="InterPro" id="IPR002893">
    <property type="entry name" value="Znf_MYND"/>
</dbReference>
<dbReference type="SUPFAM" id="SSF82199">
    <property type="entry name" value="SET domain"/>
    <property type="match status" value="1"/>
</dbReference>
<evidence type="ECO:0000313" key="19">
    <source>
        <dbReference type="Ensembl" id="ENSSHAP00000033589.1"/>
    </source>
</evidence>
<dbReference type="InterPro" id="IPR011990">
    <property type="entry name" value="TPR-like_helical_dom_sf"/>
</dbReference>
<dbReference type="OMA" id="FDCTCPA"/>
<dbReference type="Pfam" id="PF01753">
    <property type="entry name" value="zf-MYND"/>
    <property type="match status" value="1"/>
</dbReference>
<evidence type="ECO:0000256" key="14">
    <source>
        <dbReference type="ARBA" id="ARBA00093680"/>
    </source>
</evidence>
<dbReference type="Proteomes" id="UP000007648">
    <property type="component" value="Unassembled WGS sequence"/>
</dbReference>
<evidence type="ECO:0000256" key="9">
    <source>
        <dbReference type="ARBA" id="ARBA00022833"/>
    </source>
</evidence>
<organism evidence="19 20">
    <name type="scientific">Sarcophilus harrisii</name>
    <name type="common">Tasmanian devil</name>
    <name type="synonym">Sarcophilus laniarius</name>
    <dbReference type="NCBI Taxonomy" id="9305"/>
    <lineage>
        <taxon>Eukaryota</taxon>
        <taxon>Metazoa</taxon>
        <taxon>Chordata</taxon>
        <taxon>Craniata</taxon>
        <taxon>Vertebrata</taxon>
        <taxon>Euteleostomi</taxon>
        <taxon>Mammalia</taxon>
        <taxon>Metatheria</taxon>
        <taxon>Dasyuromorphia</taxon>
        <taxon>Dasyuridae</taxon>
        <taxon>Sarcophilus</taxon>
    </lineage>
</organism>
<dbReference type="GO" id="GO:0005634">
    <property type="term" value="C:nucleus"/>
    <property type="evidence" value="ECO:0007669"/>
    <property type="project" value="UniProtKB-SubCell"/>
</dbReference>
<evidence type="ECO:0000256" key="8">
    <source>
        <dbReference type="ARBA" id="ARBA00022771"/>
    </source>
</evidence>
<dbReference type="GO" id="GO:0042826">
    <property type="term" value="F:histone deacetylase binding"/>
    <property type="evidence" value="ECO:0007669"/>
    <property type="project" value="TreeGrafter"/>
</dbReference>
<evidence type="ECO:0000256" key="7">
    <source>
        <dbReference type="ARBA" id="ARBA00022723"/>
    </source>
</evidence>
<dbReference type="Ensembl" id="ENSSHAT00000034695.1">
    <property type="protein sequence ID" value="ENSSHAP00000033589.1"/>
    <property type="gene ID" value="ENSSHAG00000007648.2"/>
</dbReference>
<gene>
    <name evidence="19" type="primary">SMYD4</name>
</gene>
<dbReference type="CTD" id="114826"/>
<dbReference type="InterPro" id="IPR001214">
    <property type="entry name" value="SET_dom"/>
</dbReference>
<dbReference type="GeneID" id="100931675"/>
<evidence type="ECO:0000256" key="3">
    <source>
        <dbReference type="ARBA" id="ARBA00022490"/>
    </source>
</evidence>
<evidence type="ECO:0000256" key="1">
    <source>
        <dbReference type="ARBA" id="ARBA00004123"/>
    </source>
</evidence>
<dbReference type="PANTHER" id="PTHR46165">
    <property type="entry name" value="SET AND MYND DOMAIN-CONTAINING PROTEIN 4"/>
    <property type="match status" value="1"/>
</dbReference>
<keyword evidence="20" id="KW-1185">Reference proteome</keyword>
<evidence type="ECO:0000256" key="10">
    <source>
        <dbReference type="ARBA" id="ARBA00023242"/>
    </source>
</evidence>
<keyword evidence="10" id="KW-0539">Nucleus</keyword>
<dbReference type="Gene3D" id="2.170.270.10">
    <property type="entry name" value="SET domain"/>
    <property type="match status" value="1"/>
</dbReference>
<dbReference type="RefSeq" id="XP_003770178.2">
    <property type="nucleotide sequence ID" value="XM_003770130.4"/>
</dbReference>
<evidence type="ECO:0000256" key="2">
    <source>
        <dbReference type="ARBA" id="ARBA00004496"/>
    </source>
</evidence>
<evidence type="ECO:0000256" key="13">
    <source>
        <dbReference type="ARBA" id="ARBA00093635"/>
    </source>
</evidence>
<evidence type="ECO:0000259" key="18">
    <source>
        <dbReference type="PROSITE" id="PS50865"/>
    </source>
</evidence>
<reference evidence="19 20" key="1">
    <citation type="journal article" date="2011" name="Proc. Natl. Acad. Sci. U.S.A.">
        <title>Genetic diversity and population structure of the endangered marsupial Sarcophilus harrisii (Tasmanian devil).</title>
        <authorList>
            <person name="Miller W."/>
            <person name="Hayes V.M."/>
            <person name="Ratan A."/>
            <person name="Petersen D.C."/>
            <person name="Wittekindt N.E."/>
            <person name="Miller J."/>
            <person name="Walenz B."/>
            <person name="Knight J."/>
            <person name="Qi J."/>
            <person name="Zhao F."/>
            <person name="Wang Q."/>
            <person name="Bedoya-Reina O.C."/>
            <person name="Katiyar N."/>
            <person name="Tomsho L.P."/>
            <person name="Kasson L.M."/>
            <person name="Hardie R.A."/>
            <person name="Woodbridge P."/>
            <person name="Tindall E.A."/>
            <person name="Bertelsen M.F."/>
            <person name="Dixon D."/>
            <person name="Pyecroft S."/>
            <person name="Helgen K.M."/>
            <person name="Lesk A.M."/>
            <person name="Pringle T.H."/>
            <person name="Patterson N."/>
            <person name="Zhang Y."/>
            <person name="Kreiss A."/>
            <person name="Woods G.M."/>
            <person name="Jones M.E."/>
            <person name="Schuster S.C."/>
        </authorList>
    </citation>
    <scope>NUCLEOTIDE SEQUENCE [LARGE SCALE GENOMIC DNA]</scope>
</reference>
<keyword evidence="4" id="KW-0489">Methyltransferase</keyword>
<dbReference type="InterPro" id="IPR052097">
    <property type="entry name" value="SET-MYND_domain_protein"/>
</dbReference>
<evidence type="ECO:0000256" key="6">
    <source>
        <dbReference type="ARBA" id="ARBA00022691"/>
    </source>
</evidence>
<keyword evidence="9" id="KW-0862">Zinc</keyword>
<dbReference type="AlphaFoldDB" id="A0A7N4P5R5"/>
<dbReference type="CDD" id="cd10536">
    <property type="entry name" value="SET_SMYD4"/>
    <property type="match status" value="1"/>
</dbReference>
<feature type="compositionally biased region" description="Polar residues" evidence="16">
    <location>
        <begin position="438"/>
        <end position="447"/>
    </location>
</feature>
<dbReference type="GO" id="GO:0007507">
    <property type="term" value="P:heart development"/>
    <property type="evidence" value="ECO:0007669"/>
    <property type="project" value="Ensembl"/>
</dbReference>
<evidence type="ECO:0000256" key="5">
    <source>
        <dbReference type="ARBA" id="ARBA00022679"/>
    </source>
</evidence>
<dbReference type="GO" id="GO:0016279">
    <property type="term" value="F:protein-lysine N-methyltransferase activity"/>
    <property type="evidence" value="ECO:0007669"/>
    <property type="project" value="Ensembl"/>
</dbReference>
<keyword evidence="7" id="KW-0479">Metal-binding</keyword>
<comment type="subcellular location">
    <subcellularLocation>
        <location evidence="2">Cytoplasm</location>
    </subcellularLocation>
    <subcellularLocation>
        <location evidence="1">Nucleus</location>
    </subcellularLocation>
</comment>
<dbReference type="Pfam" id="PF00856">
    <property type="entry name" value="SET"/>
    <property type="match status" value="1"/>
</dbReference>
<dbReference type="Gene3D" id="1.25.40.10">
    <property type="entry name" value="Tetratricopeptide repeat domain"/>
    <property type="match status" value="2"/>
</dbReference>
<dbReference type="KEGG" id="shr:100931675"/>
<dbReference type="OrthoDB" id="62495at2759"/>
<dbReference type="InParanoid" id="A0A7N4P5R5"/>
<feature type="region of interest" description="Disordered" evidence="16">
    <location>
        <begin position="425"/>
        <end position="460"/>
    </location>
</feature>
<evidence type="ECO:0000256" key="4">
    <source>
        <dbReference type="ARBA" id="ARBA00022603"/>
    </source>
</evidence>
<dbReference type="GO" id="GO:0005737">
    <property type="term" value="C:cytoplasm"/>
    <property type="evidence" value="ECO:0007669"/>
    <property type="project" value="UniProtKB-SubCell"/>
</dbReference>
<keyword evidence="6" id="KW-0949">S-adenosyl-L-methionine</keyword>
<feature type="domain" description="MYND-type" evidence="18">
    <location>
        <begin position="344"/>
        <end position="383"/>
    </location>
</feature>
<evidence type="ECO:0000313" key="20">
    <source>
        <dbReference type="Proteomes" id="UP000007648"/>
    </source>
</evidence>
<accession>A0A7N4P5R5</accession>
<dbReference type="GeneTree" id="ENSGT00730000111079"/>
<dbReference type="PROSITE" id="PS50865">
    <property type="entry name" value="ZF_MYND_2"/>
    <property type="match status" value="1"/>
</dbReference>